<reference evidence="1 2" key="1">
    <citation type="submission" date="2024-02" db="EMBL/GenBank/DDBJ databases">
        <title>De novo assembly and annotation of 12 fungi associated with fruit tree decline syndrome in Ontario, Canada.</title>
        <authorList>
            <person name="Sulman M."/>
            <person name="Ellouze W."/>
            <person name="Ilyukhin E."/>
        </authorList>
    </citation>
    <scope>NUCLEOTIDE SEQUENCE [LARGE SCALE GENOMIC DNA]</scope>
    <source>
        <strain evidence="1 2">FDS-637</strain>
    </source>
</reference>
<protein>
    <recommendedName>
        <fullName evidence="3">F-box domain-containing protein</fullName>
    </recommendedName>
</protein>
<comment type="caution">
    <text evidence="1">The sequence shown here is derived from an EMBL/GenBank/DDBJ whole genome shotgun (WGS) entry which is preliminary data.</text>
</comment>
<evidence type="ECO:0008006" key="3">
    <source>
        <dbReference type="Google" id="ProtNLM"/>
    </source>
</evidence>
<name>A0ABR3CD43_9PEZI</name>
<evidence type="ECO:0000313" key="1">
    <source>
        <dbReference type="EMBL" id="KAL0258533.1"/>
    </source>
</evidence>
<dbReference type="RefSeq" id="XP_066631562.1">
    <property type="nucleotide sequence ID" value="XM_066777467.1"/>
</dbReference>
<dbReference type="EMBL" id="JAJVCZ030000006">
    <property type="protein sequence ID" value="KAL0258533.1"/>
    <property type="molecule type" value="Genomic_DNA"/>
</dbReference>
<dbReference type="InterPro" id="IPR036047">
    <property type="entry name" value="F-box-like_dom_sf"/>
</dbReference>
<keyword evidence="2" id="KW-1185">Reference proteome</keyword>
<dbReference type="Proteomes" id="UP001430584">
    <property type="component" value="Unassembled WGS sequence"/>
</dbReference>
<evidence type="ECO:0000313" key="2">
    <source>
        <dbReference type="Proteomes" id="UP001430584"/>
    </source>
</evidence>
<proteinExistence type="predicted"/>
<sequence length="128" mass="13852">MNQNNSSNADWLALVSQPPANGRSPLSNVPKDVFLVLMESLDCAGLCGMRGTCRQLRNLIDKEVVPAEDSSNVAAAIRLSLTPSTVLDDSRRQDIDIIFTINNISTFTHHVSSANGVLPKFIKNEGSV</sequence>
<organism evidence="1 2">
    <name type="scientific">Diplodia seriata</name>
    <dbReference type="NCBI Taxonomy" id="420778"/>
    <lineage>
        <taxon>Eukaryota</taxon>
        <taxon>Fungi</taxon>
        <taxon>Dikarya</taxon>
        <taxon>Ascomycota</taxon>
        <taxon>Pezizomycotina</taxon>
        <taxon>Dothideomycetes</taxon>
        <taxon>Dothideomycetes incertae sedis</taxon>
        <taxon>Botryosphaeriales</taxon>
        <taxon>Botryosphaeriaceae</taxon>
        <taxon>Diplodia</taxon>
    </lineage>
</organism>
<gene>
    <name evidence="1" type="ORF">SLS55_006029</name>
</gene>
<dbReference type="GeneID" id="92010114"/>
<accession>A0ABR3CD43</accession>
<dbReference type="SUPFAM" id="SSF81383">
    <property type="entry name" value="F-box domain"/>
    <property type="match status" value="1"/>
</dbReference>